<name>A0A1G1WST9_9BACT</name>
<reference evidence="2 3" key="1">
    <citation type="journal article" date="2016" name="Nat. Commun.">
        <title>Thousands of microbial genomes shed light on interconnected biogeochemical processes in an aquifer system.</title>
        <authorList>
            <person name="Anantharaman K."/>
            <person name="Brown C.T."/>
            <person name="Hug L.A."/>
            <person name="Sharon I."/>
            <person name="Castelle C.J."/>
            <person name="Probst A.J."/>
            <person name="Thomas B.C."/>
            <person name="Singh A."/>
            <person name="Wilkins M.J."/>
            <person name="Karaoz U."/>
            <person name="Brodie E.L."/>
            <person name="Williams K.H."/>
            <person name="Hubbard S.S."/>
            <person name="Banfield J.F."/>
        </authorList>
    </citation>
    <scope>NUCLEOTIDE SEQUENCE [LARGE SCALE GENOMIC DNA]</scope>
</reference>
<evidence type="ECO:0000259" key="1">
    <source>
        <dbReference type="SMART" id="SM00849"/>
    </source>
</evidence>
<dbReference type="EMBL" id="MHDA01000044">
    <property type="protein sequence ID" value="OGY30651.1"/>
    <property type="molecule type" value="Genomic_DNA"/>
</dbReference>
<evidence type="ECO:0000313" key="3">
    <source>
        <dbReference type="Proteomes" id="UP000179279"/>
    </source>
</evidence>
<dbReference type="InterPro" id="IPR036866">
    <property type="entry name" value="RibonucZ/Hydroxyglut_hydro"/>
</dbReference>
<dbReference type="Pfam" id="PF13483">
    <property type="entry name" value="Lactamase_B_3"/>
    <property type="match status" value="1"/>
</dbReference>
<dbReference type="Proteomes" id="UP000179279">
    <property type="component" value="Unassembled WGS sequence"/>
</dbReference>
<protein>
    <recommendedName>
        <fullName evidence="1">Metallo-beta-lactamase domain-containing protein</fullName>
    </recommendedName>
</protein>
<evidence type="ECO:0000313" key="2">
    <source>
        <dbReference type="EMBL" id="OGY30651.1"/>
    </source>
</evidence>
<organism evidence="2 3">
    <name type="scientific">Candidatus Woykebacteria bacterium RIFCSPLOWO2_01_FULL_41_12</name>
    <dbReference type="NCBI Taxonomy" id="1802604"/>
    <lineage>
        <taxon>Bacteria</taxon>
        <taxon>Candidatus Woykeibacteriota</taxon>
    </lineage>
</organism>
<dbReference type="SUPFAM" id="SSF56281">
    <property type="entry name" value="Metallo-hydrolase/oxidoreductase"/>
    <property type="match status" value="1"/>
</dbReference>
<comment type="caution">
    <text evidence="2">The sequence shown here is derived from an EMBL/GenBank/DDBJ whole genome shotgun (WGS) entry which is preliminary data.</text>
</comment>
<dbReference type="SMART" id="SM00849">
    <property type="entry name" value="Lactamase_B"/>
    <property type="match status" value="1"/>
</dbReference>
<feature type="domain" description="Metallo-beta-lactamase" evidence="1">
    <location>
        <begin position="7"/>
        <end position="204"/>
    </location>
</feature>
<dbReference type="PANTHER" id="PTHR43546:SF8">
    <property type="entry name" value="METALLO-BETA-LACTAMASE DOMAIN-CONTAINING PROTEIN"/>
    <property type="match status" value="1"/>
</dbReference>
<dbReference type="AlphaFoldDB" id="A0A1G1WST9"/>
<dbReference type="Gene3D" id="3.60.15.10">
    <property type="entry name" value="Ribonuclease Z/Hydroxyacylglutathione hydrolase-like"/>
    <property type="match status" value="1"/>
</dbReference>
<dbReference type="InterPro" id="IPR050114">
    <property type="entry name" value="UPF0173_UPF0282_UlaG_hydrolase"/>
</dbReference>
<dbReference type="PANTHER" id="PTHR43546">
    <property type="entry name" value="UPF0173 METAL-DEPENDENT HYDROLASE MJ1163-RELATED"/>
    <property type="match status" value="1"/>
</dbReference>
<sequence>MKITKYPQSNFLIESSGKKILIDPGNLTFANYSVDDFGSLDAVLITHQHPDHLDKEAVRKLIEKGVPMYGNRDVASQFEKEPFDITKVFHENEFEVAGFKIKPVDLPHFQGLWCETCNQKITPDTINEDKRCKLHPDQEPKKVDGPPNTGYIINDTFFHPGDGIHIEGYSVKNAAIPIGGPTVDYDMAWKLVKALNAQLVVPIHYSIAIFGADPKEFSERNPLGVKVAILEDGGDLEIS</sequence>
<dbReference type="InterPro" id="IPR001279">
    <property type="entry name" value="Metallo-B-lactamas"/>
</dbReference>
<accession>A0A1G1WST9</accession>
<gene>
    <name evidence="2" type="ORF">A3A57_02420</name>
</gene>
<proteinExistence type="predicted"/>